<accession>A0A4U9D3F3</accession>
<dbReference type="EMBL" id="CABDVU010000001">
    <property type="protein sequence ID" value="VTN12890.1"/>
    <property type="molecule type" value="Genomic_DNA"/>
</dbReference>
<dbReference type="AlphaFoldDB" id="A0A4U9D3F3"/>
<evidence type="ECO:0000313" key="1">
    <source>
        <dbReference type="EMBL" id="VTN12890.1"/>
    </source>
</evidence>
<gene>
    <name evidence="1" type="ORF">NCTC9185_04887</name>
</gene>
<protein>
    <submittedName>
        <fullName evidence="1">Uncharacterized protein</fullName>
    </submittedName>
</protein>
<organism evidence="1 2">
    <name type="scientific">Raoultella terrigena</name>
    <name type="common">Klebsiella terrigena</name>
    <dbReference type="NCBI Taxonomy" id="577"/>
    <lineage>
        <taxon>Bacteria</taxon>
        <taxon>Pseudomonadati</taxon>
        <taxon>Pseudomonadota</taxon>
        <taxon>Gammaproteobacteria</taxon>
        <taxon>Enterobacterales</taxon>
        <taxon>Enterobacteriaceae</taxon>
        <taxon>Klebsiella/Raoultella group</taxon>
        <taxon>Raoultella</taxon>
    </lineage>
</organism>
<proteinExistence type="predicted"/>
<name>A0A4U9D3F3_RAOTE</name>
<dbReference type="RefSeq" id="WP_227544461.1">
    <property type="nucleotide sequence ID" value="NZ_CP050508.1"/>
</dbReference>
<sequence>MRQEARSRHRDIHLDNIGELKNQIKAMCASAGSDNREGEVITLRGPVSGGEIIRIAANADDGVLSTSQLLPKAMSDER</sequence>
<dbReference type="Proteomes" id="UP000339249">
    <property type="component" value="Unassembled WGS sequence"/>
</dbReference>
<evidence type="ECO:0000313" key="2">
    <source>
        <dbReference type="Proteomes" id="UP000339249"/>
    </source>
</evidence>
<dbReference type="GeneID" id="57507407"/>
<reference evidence="1 2" key="1">
    <citation type="submission" date="2019-04" db="EMBL/GenBank/DDBJ databases">
        <authorList>
            <consortium name="Pathogen Informatics"/>
        </authorList>
    </citation>
    <scope>NUCLEOTIDE SEQUENCE [LARGE SCALE GENOMIC DNA]</scope>
    <source>
        <strain evidence="1 2">NCTC9185</strain>
    </source>
</reference>